<organism evidence="1 2">
    <name type="scientific">Neorhizobium galegae bv. officinalis</name>
    <dbReference type="NCBI Taxonomy" id="323656"/>
    <lineage>
        <taxon>Bacteria</taxon>
        <taxon>Pseudomonadati</taxon>
        <taxon>Pseudomonadota</taxon>
        <taxon>Alphaproteobacteria</taxon>
        <taxon>Hyphomicrobiales</taxon>
        <taxon>Rhizobiaceae</taxon>
        <taxon>Rhizobium/Agrobacterium group</taxon>
        <taxon>Neorhizobium</taxon>
    </lineage>
</organism>
<name>A0A0T7FCW2_NEOGA</name>
<sequence>MARGSFHFCHRRTRTRSAVDTLLNKRSQILDCKTKQIPSFLPLTHGVADGFARRRIFASIDRASHKSRHLRCQCNCNLLDRRHRSSLLLVTSMVCYWRTGSKRPIGRARGQLLDFLSASAFRPGRPAVRIRSRRAIMVRRRTHCVSDRSEAGTAHTTGTCHFGFSYTCSHATSLLCGSSLLEENSAPWRRSCLISGPGADEYCMLSSIAGVALAIHIRSQVRP</sequence>
<evidence type="ECO:0000313" key="2">
    <source>
        <dbReference type="Proteomes" id="UP000046176"/>
    </source>
</evidence>
<gene>
    <name evidence="1" type="ORF">NGAL_HAMBI1145_15220</name>
</gene>
<dbReference type="AlphaFoldDB" id="A0A0T7FCW2"/>
<evidence type="ECO:0000313" key="1">
    <source>
        <dbReference type="EMBL" id="CDZ32793.1"/>
    </source>
</evidence>
<reference evidence="1 2" key="1">
    <citation type="submission" date="2014-08" db="EMBL/GenBank/DDBJ databases">
        <authorList>
            <person name="Chen Y.-H."/>
        </authorList>
    </citation>
    <scope>NUCLEOTIDE SEQUENCE [LARGE SCALE GENOMIC DNA]</scope>
</reference>
<accession>A0A0T7FCW2</accession>
<dbReference type="Proteomes" id="UP000046176">
    <property type="component" value="Unassembled WGS sequence"/>
</dbReference>
<protein>
    <submittedName>
        <fullName evidence="1">Uncharacterized protein</fullName>
    </submittedName>
</protein>
<dbReference type="EMBL" id="CCRH01000003">
    <property type="protein sequence ID" value="CDZ32793.1"/>
    <property type="molecule type" value="Genomic_DNA"/>
</dbReference>
<proteinExistence type="predicted"/>